<dbReference type="RefSeq" id="WP_161142664.1">
    <property type="nucleotide sequence ID" value="NZ_SPKJ01000153.1"/>
</dbReference>
<comment type="caution">
    <text evidence="2">The sequence shown here is derived from an EMBL/GenBank/DDBJ whole genome shotgun (WGS) entry which is preliminary data.</text>
</comment>
<evidence type="ECO:0000313" key="2">
    <source>
        <dbReference type="EMBL" id="MYZ50342.1"/>
    </source>
</evidence>
<dbReference type="AlphaFoldDB" id="A0A964T9G8"/>
<organism evidence="2 3">
    <name type="scientific">Propylenella binzhouense</name>
    <dbReference type="NCBI Taxonomy" id="2555902"/>
    <lineage>
        <taxon>Bacteria</taxon>
        <taxon>Pseudomonadati</taxon>
        <taxon>Pseudomonadota</taxon>
        <taxon>Alphaproteobacteria</taxon>
        <taxon>Hyphomicrobiales</taxon>
        <taxon>Propylenellaceae</taxon>
        <taxon>Propylenella</taxon>
    </lineage>
</organism>
<accession>A0A964T9G8</accession>
<dbReference type="OrthoDB" id="102964at2"/>
<name>A0A964T9G8_9HYPH</name>
<keyword evidence="1" id="KW-0732">Signal</keyword>
<reference evidence="2" key="1">
    <citation type="submission" date="2019-03" db="EMBL/GenBank/DDBJ databases">
        <title>Afifella sp. nov., isolated from activated sludge.</title>
        <authorList>
            <person name="Li Q."/>
            <person name="Liu Y."/>
        </authorList>
    </citation>
    <scope>NUCLEOTIDE SEQUENCE</scope>
    <source>
        <strain evidence="2">L72</strain>
    </source>
</reference>
<gene>
    <name evidence="2" type="ORF">E4O86_21770</name>
</gene>
<dbReference type="Proteomes" id="UP000773614">
    <property type="component" value="Unassembled WGS sequence"/>
</dbReference>
<sequence length="128" mass="12774">MRKLLLAAAATAILASPSAFAQEGTAAGIAGGAATGAVLGGPVGAVIGGAAGAMMGTAIDPPPAEVKQYVVQQPAQPVEVQGTVEVGAALPQTVVVHPVPNYQYSYAVVNNKRVLVDPGTRKVVYVIQ</sequence>
<proteinExistence type="predicted"/>
<keyword evidence="3" id="KW-1185">Reference proteome</keyword>
<feature type="signal peptide" evidence="1">
    <location>
        <begin position="1"/>
        <end position="21"/>
    </location>
</feature>
<protein>
    <submittedName>
        <fullName evidence="2">DUF1236 domain-containing protein</fullName>
    </submittedName>
</protein>
<dbReference type="Pfam" id="PF06823">
    <property type="entry name" value="DUF1236"/>
    <property type="match status" value="1"/>
</dbReference>
<evidence type="ECO:0000256" key="1">
    <source>
        <dbReference type="SAM" id="SignalP"/>
    </source>
</evidence>
<dbReference type="InterPro" id="IPR009642">
    <property type="entry name" value="DUF1236"/>
</dbReference>
<evidence type="ECO:0000313" key="3">
    <source>
        <dbReference type="Proteomes" id="UP000773614"/>
    </source>
</evidence>
<feature type="chain" id="PRO_5037399873" evidence="1">
    <location>
        <begin position="22"/>
        <end position="128"/>
    </location>
</feature>
<dbReference type="EMBL" id="SPKJ01000153">
    <property type="protein sequence ID" value="MYZ50342.1"/>
    <property type="molecule type" value="Genomic_DNA"/>
</dbReference>